<dbReference type="Pfam" id="PF21012">
    <property type="entry name" value="DUF6850"/>
    <property type="match status" value="1"/>
</dbReference>
<protein>
    <recommendedName>
        <fullName evidence="2">DUF6850 domain-containing protein</fullName>
    </recommendedName>
</protein>
<dbReference type="Proteomes" id="UP000279089">
    <property type="component" value="Unassembled WGS sequence"/>
</dbReference>
<sequence>MRRQIIYTTILVLAAAGQQVAAQSKEGLNRPSAQENAVFRSYVSSPADLLFNPQSMLNRVQLEGVYESGDFRLPQQADRIRGLKASTEGQTVLKNIHLYGAFSYRRQWQDSVSWTQRLDPLSANPYYIATERAGSLQTADYHLSGKAATTINDHLLVGLGINYQVGDAARDVMPVAGHSNYLLGFEANLGWKFSSKAGAAFKGQYGYGYEKTTVDFSAAQDQADKDLQFYNMLGYGTVSFAPNKFMHRHFNYYGGGLNAWYQSGPNDFRIEAGYKYQRDSTRQSAKSGDVAYMAVGKYFSTDLSARFTWLRSLPGNRKAMLQLEGLNTKGHDQNDSLGGNNYRYQKHFYTATLSLYRYKSAMVKNGWLGNIAFTDFQKLDGATEHTFQASYIEGYIQREQAFPVNELNAVTAMLRAGGRADVGSKLHVPASQMNFFTRNIALPEVRYYQESALTAAARIGWLHQLKSSAQAEFSLESGIMHAVNTNTPPAANAKFDPQGNRFYINCNLQFYF</sequence>
<dbReference type="InterPro" id="IPR049236">
    <property type="entry name" value="DUF6850"/>
</dbReference>
<accession>A0A3N4M7X2</accession>
<gene>
    <name evidence="3" type="ORF">EG028_18585</name>
</gene>
<dbReference type="OrthoDB" id="831538at2"/>
<dbReference type="EMBL" id="RMBX01000010">
    <property type="protein sequence ID" value="RPD39654.1"/>
    <property type="molecule type" value="Genomic_DNA"/>
</dbReference>
<evidence type="ECO:0000256" key="1">
    <source>
        <dbReference type="SAM" id="SignalP"/>
    </source>
</evidence>
<keyword evidence="1" id="KW-0732">Signal</keyword>
<evidence type="ECO:0000313" key="4">
    <source>
        <dbReference type="Proteomes" id="UP000279089"/>
    </source>
</evidence>
<comment type="caution">
    <text evidence="3">The sequence shown here is derived from an EMBL/GenBank/DDBJ whole genome shotgun (WGS) entry which is preliminary data.</text>
</comment>
<reference evidence="4" key="1">
    <citation type="submission" date="2018-11" db="EMBL/GenBank/DDBJ databases">
        <title>Chitinophaga lutea sp.nov., isolate from arsenic contaminated soil.</title>
        <authorList>
            <person name="Zong Y."/>
        </authorList>
    </citation>
    <scope>NUCLEOTIDE SEQUENCE [LARGE SCALE GENOMIC DNA]</scope>
    <source>
        <strain evidence="4">YLT18</strain>
    </source>
</reference>
<name>A0A3N4M7X2_9BACT</name>
<evidence type="ECO:0000259" key="2">
    <source>
        <dbReference type="Pfam" id="PF21012"/>
    </source>
</evidence>
<keyword evidence="4" id="KW-1185">Reference proteome</keyword>
<proteinExistence type="predicted"/>
<dbReference type="RefSeq" id="WP_120515791.1">
    <property type="nucleotide sequence ID" value="NZ_QXZY01000004.1"/>
</dbReference>
<evidence type="ECO:0000313" key="3">
    <source>
        <dbReference type="EMBL" id="RPD39654.1"/>
    </source>
</evidence>
<feature type="signal peptide" evidence="1">
    <location>
        <begin position="1"/>
        <end position="21"/>
    </location>
</feature>
<organism evidence="3 4">
    <name type="scientific">Chitinophaga barathri</name>
    <dbReference type="NCBI Taxonomy" id="1647451"/>
    <lineage>
        <taxon>Bacteria</taxon>
        <taxon>Pseudomonadati</taxon>
        <taxon>Bacteroidota</taxon>
        <taxon>Chitinophagia</taxon>
        <taxon>Chitinophagales</taxon>
        <taxon>Chitinophagaceae</taxon>
        <taxon>Chitinophaga</taxon>
    </lineage>
</organism>
<dbReference type="AlphaFoldDB" id="A0A3N4M7X2"/>
<feature type="chain" id="PRO_5017961389" description="DUF6850 domain-containing protein" evidence="1">
    <location>
        <begin position="22"/>
        <end position="512"/>
    </location>
</feature>
<feature type="domain" description="DUF6850" evidence="2">
    <location>
        <begin position="46"/>
        <end position="512"/>
    </location>
</feature>